<dbReference type="GO" id="GO:0003677">
    <property type="term" value="F:DNA binding"/>
    <property type="evidence" value="ECO:0007669"/>
    <property type="project" value="UniProtKB-UniRule"/>
</dbReference>
<dbReference type="InterPro" id="IPR000835">
    <property type="entry name" value="HTH_MarR-typ"/>
</dbReference>
<comment type="similarity">
    <text evidence="4">Belongs to the GbsR family.</text>
</comment>
<proteinExistence type="inferred from homology"/>
<dbReference type="Proteomes" id="UP000245655">
    <property type="component" value="Unassembled WGS sequence"/>
</dbReference>
<evidence type="ECO:0000256" key="3">
    <source>
        <dbReference type="ARBA" id="ARBA00023163"/>
    </source>
</evidence>
<evidence type="ECO:0000256" key="4">
    <source>
        <dbReference type="PIRNR" id="PIRNR006707"/>
    </source>
</evidence>
<feature type="domain" description="HTH marR-type" evidence="5">
    <location>
        <begin position="22"/>
        <end position="80"/>
    </location>
</feature>
<organism evidence="6 7">
    <name type="scientific">Psychrobacter immobilis</name>
    <dbReference type="NCBI Taxonomy" id="498"/>
    <lineage>
        <taxon>Bacteria</taxon>
        <taxon>Pseudomonadati</taxon>
        <taxon>Pseudomonadota</taxon>
        <taxon>Gammaproteobacteria</taxon>
        <taxon>Moraxellales</taxon>
        <taxon>Moraxellaceae</taxon>
        <taxon>Psychrobacter</taxon>
    </lineage>
</organism>
<protein>
    <recommendedName>
        <fullName evidence="4">HTH-type transcriptional regulator</fullName>
    </recommendedName>
</protein>
<gene>
    <name evidence="6" type="ORF">C8D84_11557</name>
</gene>
<accession>A0A2V1ZRA8</accession>
<evidence type="ECO:0000313" key="6">
    <source>
        <dbReference type="EMBL" id="PWK07377.1"/>
    </source>
</evidence>
<reference evidence="6 7" key="1">
    <citation type="submission" date="2018-05" db="EMBL/GenBank/DDBJ databases">
        <title>Genomic Encyclopedia of Type Strains, Phase IV (KMG-IV): sequencing the most valuable type-strain genomes for metagenomic binning, comparative biology and taxonomic classification.</title>
        <authorList>
            <person name="Goeker M."/>
        </authorList>
    </citation>
    <scope>NUCLEOTIDE SEQUENCE [LARGE SCALE GENOMIC DNA]</scope>
    <source>
        <strain evidence="6 7">DSM 7229</strain>
    </source>
</reference>
<dbReference type="InterPro" id="IPR052362">
    <property type="entry name" value="HTH-GbsR_regulator"/>
</dbReference>
<sequence length="172" mass="19863">MKLNPVTEKFILHWGEMGSQWGVNRTMSQIHALLFIIGKPLNAEEITETLGVARSNVSNSIKELQHWGLVQKVSILGDRRDHFTTNTDVWELARIIVVERQKRELEPTVQFLQELMDSPEFEHENNEVKSRIRDTQEFVSTLTTWSSEMLKLPTSILKKVLKLGASIKKVLR</sequence>
<dbReference type="GO" id="GO:0003700">
    <property type="term" value="F:DNA-binding transcription factor activity"/>
    <property type="evidence" value="ECO:0007669"/>
    <property type="project" value="InterPro"/>
</dbReference>
<evidence type="ECO:0000256" key="2">
    <source>
        <dbReference type="ARBA" id="ARBA00023125"/>
    </source>
</evidence>
<dbReference type="Pfam" id="PF12802">
    <property type="entry name" value="MarR_2"/>
    <property type="match status" value="1"/>
</dbReference>
<dbReference type="PANTHER" id="PTHR38465:SF1">
    <property type="entry name" value="HTH-TYPE TRANSCRIPTIONAL REGULATOR MJ1563-RELATED"/>
    <property type="match status" value="1"/>
</dbReference>
<evidence type="ECO:0000313" key="7">
    <source>
        <dbReference type="Proteomes" id="UP000245655"/>
    </source>
</evidence>
<keyword evidence="2 4" id="KW-0238">DNA-binding</keyword>
<dbReference type="EMBL" id="QGGM01000015">
    <property type="protein sequence ID" value="PWK07377.1"/>
    <property type="molecule type" value="Genomic_DNA"/>
</dbReference>
<evidence type="ECO:0000259" key="5">
    <source>
        <dbReference type="Pfam" id="PF12802"/>
    </source>
</evidence>
<keyword evidence="3 4" id="KW-0804">Transcription</keyword>
<dbReference type="Gene3D" id="1.10.10.10">
    <property type="entry name" value="Winged helix-like DNA-binding domain superfamily/Winged helix DNA-binding domain"/>
    <property type="match status" value="1"/>
</dbReference>
<dbReference type="InterPro" id="IPR036388">
    <property type="entry name" value="WH-like_DNA-bd_sf"/>
</dbReference>
<dbReference type="RefSeq" id="WP_045447558.1">
    <property type="nucleotide sequence ID" value="NZ_CAJGZQ010000007.1"/>
</dbReference>
<dbReference type="PIRSF" id="PIRSF006707">
    <property type="entry name" value="MJ1563"/>
    <property type="match status" value="1"/>
</dbReference>
<dbReference type="PANTHER" id="PTHR38465">
    <property type="entry name" value="HTH-TYPE TRANSCRIPTIONAL REGULATOR MJ1563-RELATED"/>
    <property type="match status" value="1"/>
</dbReference>
<dbReference type="InterPro" id="IPR036390">
    <property type="entry name" value="WH_DNA-bd_sf"/>
</dbReference>
<comment type="caution">
    <text evidence="6">The sequence shown here is derived from an EMBL/GenBank/DDBJ whole genome shotgun (WGS) entry which is preliminary data.</text>
</comment>
<dbReference type="GeneID" id="60256044"/>
<evidence type="ECO:0000256" key="1">
    <source>
        <dbReference type="ARBA" id="ARBA00023015"/>
    </source>
</evidence>
<dbReference type="SUPFAM" id="SSF46785">
    <property type="entry name" value="Winged helix' DNA-binding domain"/>
    <property type="match status" value="1"/>
</dbReference>
<name>A0A2V1ZRA8_PSYIM</name>
<dbReference type="AlphaFoldDB" id="A0A2V1ZRA8"/>
<keyword evidence="1 4" id="KW-0805">Transcription regulation</keyword>
<keyword evidence="7" id="KW-1185">Reference proteome</keyword>
<dbReference type="InterPro" id="IPR026282">
    <property type="entry name" value="MJ1563"/>
</dbReference>